<keyword evidence="2" id="KW-1133">Transmembrane helix</keyword>
<dbReference type="OrthoDB" id="2156456at2759"/>
<feature type="transmembrane region" description="Helical" evidence="2">
    <location>
        <begin position="447"/>
        <end position="468"/>
    </location>
</feature>
<proteinExistence type="predicted"/>
<keyword evidence="5" id="KW-1185">Reference proteome</keyword>
<dbReference type="AlphaFoldDB" id="A0A1Y2FCJ6"/>
<keyword evidence="2" id="KW-0812">Transmembrane</keyword>
<evidence type="ECO:0000256" key="1">
    <source>
        <dbReference type="SAM" id="MobiDB-lite"/>
    </source>
</evidence>
<feature type="region of interest" description="Disordered" evidence="1">
    <location>
        <begin position="318"/>
        <end position="350"/>
    </location>
</feature>
<name>A0A1Y2FCJ6_9FUNG</name>
<feature type="compositionally biased region" description="Low complexity" evidence="1">
    <location>
        <begin position="325"/>
        <end position="346"/>
    </location>
</feature>
<feature type="domain" description="LITAF" evidence="3">
    <location>
        <begin position="406"/>
        <end position="490"/>
    </location>
</feature>
<gene>
    <name evidence="4" type="ORF">LY90DRAFT_664345</name>
</gene>
<feature type="region of interest" description="Disordered" evidence="1">
    <location>
        <begin position="233"/>
        <end position="265"/>
    </location>
</feature>
<keyword evidence="2" id="KW-0472">Membrane</keyword>
<reference evidence="4 5" key="1">
    <citation type="submission" date="2016-08" db="EMBL/GenBank/DDBJ databases">
        <title>A Parts List for Fungal Cellulosomes Revealed by Comparative Genomics.</title>
        <authorList>
            <consortium name="DOE Joint Genome Institute"/>
            <person name="Haitjema C.H."/>
            <person name="Gilmore S.P."/>
            <person name="Henske J.K."/>
            <person name="Solomon K.V."/>
            <person name="De Groot R."/>
            <person name="Kuo A."/>
            <person name="Mondo S.J."/>
            <person name="Salamov A.A."/>
            <person name="Labutti K."/>
            <person name="Zhao Z."/>
            <person name="Chiniquy J."/>
            <person name="Barry K."/>
            <person name="Brewer H.M."/>
            <person name="Purvine S.O."/>
            <person name="Wright A.T."/>
            <person name="Boxma B."/>
            <person name="Van Alen T."/>
            <person name="Hackstein J.H."/>
            <person name="Baker S.E."/>
            <person name="Grigoriev I.V."/>
            <person name="O'Malley M.A."/>
        </authorList>
    </citation>
    <scope>NUCLEOTIDE SEQUENCE [LARGE SCALE GENOMIC DNA]</scope>
    <source>
        <strain evidence="4 5">G1</strain>
    </source>
</reference>
<sequence length="493" mass="56563">MELNIEEEVTLNDIKIDNYNNDEKILNKVLHNQKLSIIIDNESSNSINNENDKEDFNNIQSNSHKEKDFQKGFQLASSLSLDSFENLVKNNSNSHNFISDSQESYMYNENNFVNKKSNLSKEHNGTIMKSNSLSLELRDNVDSRNELTTSEYNSNEQVQIAPLKTKRPSLNFIRHITGFSELTGKSKLKNKTSPTPKDEPSANRKSSSVKKVIIRSDSNIIGHFDNVIVKEKKSKTYSESSNENDIKKNKNSEDNPAHTRSFQGWNNSRHNVVSTVIVSESDMCSGLSKTYSKSVPTTMNYHCANPVMNPENVDIVDHNYGSVKSTNNNNSNNNSNNSNNNTNINNLFIPESPSNGNINYNDFLFDDEQENLEQSNNIENNPDTAISPGKEVRKKSKINNKNVKFEESESVIPNVYEIHITEESELFCNNCKKKVHIEVKREYSKTFWILFIILLICGVIFAWIPFLFSRFKYYSFYCKICKKRILKLQQADE</sequence>
<protein>
    <recommendedName>
        <fullName evidence="3">LITAF domain-containing protein</fullName>
    </recommendedName>
</protein>
<organism evidence="4 5">
    <name type="scientific">Neocallimastix californiae</name>
    <dbReference type="NCBI Taxonomy" id="1754190"/>
    <lineage>
        <taxon>Eukaryota</taxon>
        <taxon>Fungi</taxon>
        <taxon>Fungi incertae sedis</taxon>
        <taxon>Chytridiomycota</taxon>
        <taxon>Chytridiomycota incertae sedis</taxon>
        <taxon>Neocallimastigomycetes</taxon>
        <taxon>Neocallimastigales</taxon>
        <taxon>Neocallimastigaceae</taxon>
        <taxon>Neocallimastix</taxon>
    </lineage>
</organism>
<evidence type="ECO:0000256" key="2">
    <source>
        <dbReference type="SAM" id="Phobius"/>
    </source>
</evidence>
<evidence type="ECO:0000313" key="5">
    <source>
        <dbReference type="Proteomes" id="UP000193920"/>
    </source>
</evidence>
<dbReference type="Pfam" id="PF10601">
    <property type="entry name" value="zf-LITAF-like"/>
    <property type="match status" value="1"/>
</dbReference>
<dbReference type="EMBL" id="MCOG01000011">
    <property type="protein sequence ID" value="ORY81134.1"/>
    <property type="molecule type" value="Genomic_DNA"/>
</dbReference>
<feature type="compositionally biased region" description="Basic and acidic residues" evidence="1">
    <location>
        <begin position="244"/>
        <end position="257"/>
    </location>
</feature>
<dbReference type="InterPro" id="IPR006629">
    <property type="entry name" value="LITAF"/>
</dbReference>
<accession>A0A1Y2FCJ6</accession>
<dbReference type="PROSITE" id="PS51837">
    <property type="entry name" value="LITAF"/>
    <property type="match status" value="1"/>
</dbReference>
<comment type="caution">
    <text evidence="4">The sequence shown here is derived from an EMBL/GenBank/DDBJ whole genome shotgun (WGS) entry which is preliminary data.</text>
</comment>
<dbReference type="Proteomes" id="UP000193920">
    <property type="component" value="Unassembled WGS sequence"/>
</dbReference>
<evidence type="ECO:0000313" key="4">
    <source>
        <dbReference type="EMBL" id="ORY81134.1"/>
    </source>
</evidence>
<feature type="region of interest" description="Disordered" evidence="1">
    <location>
        <begin position="183"/>
        <end position="210"/>
    </location>
</feature>
<evidence type="ECO:0000259" key="3">
    <source>
        <dbReference type="PROSITE" id="PS51837"/>
    </source>
</evidence>